<evidence type="ECO:0000313" key="5">
    <source>
        <dbReference type="EMBL" id="AGZ42173.1"/>
    </source>
</evidence>
<dbReference type="Proteomes" id="UP000017746">
    <property type="component" value="Chromosome"/>
</dbReference>
<dbReference type="InterPro" id="IPR010982">
    <property type="entry name" value="Lambda_DNA-bd_dom_sf"/>
</dbReference>
<evidence type="ECO:0000313" key="6">
    <source>
        <dbReference type="Proteomes" id="UP000017746"/>
    </source>
</evidence>
<dbReference type="KEGG" id="afs:AFR_19505"/>
<name>U5VYX8_9ACTN</name>
<dbReference type="eggNOG" id="COG1609">
    <property type="taxonomic scope" value="Bacteria"/>
</dbReference>
<dbReference type="SMART" id="SM00354">
    <property type="entry name" value="HTH_LACI"/>
    <property type="match status" value="1"/>
</dbReference>
<dbReference type="OrthoDB" id="3258243at2"/>
<evidence type="ECO:0000256" key="3">
    <source>
        <dbReference type="ARBA" id="ARBA00023163"/>
    </source>
</evidence>
<dbReference type="Pfam" id="PF00356">
    <property type="entry name" value="LacI"/>
    <property type="match status" value="1"/>
</dbReference>
<dbReference type="PANTHER" id="PTHR30146">
    <property type="entry name" value="LACI-RELATED TRANSCRIPTIONAL REPRESSOR"/>
    <property type="match status" value="1"/>
</dbReference>
<dbReference type="PATRIC" id="fig|1246995.3.peg.3958"/>
<organism evidence="5 6">
    <name type="scientific">Actinoplanes friuliensis DSM 7358</name>
    <dbReference type="NCBI Taxonomy" id="1246995"/>
    <lineage>
        <taxon>Bacteria</taxon>
        <taxon>Bacillati</taxon>
        <taxon>Actinomycetota</taxon>
        <taxon>Actinomycetes</taxon>
        <taxon>Micromonosporales</taxon>
        <taxon>Micromonosporaceae</taxon>
        <taxon>Actinoplanes</taxon>
    </lineage>
</organism>
<dbReference type="Gene3D" id="3.40.50.2300">
    <property type="match status" value="2"/>
</dbReference>
<keyword evidence="6" id="KW-1185">Reference proteome</keyword>
<dbReference type="PROSITE" id="PS50932">
    <property type="entry name" value="HTH_LACI_2"/>
    <property type="match status" value="1"/>
</dbReference>
<dbReference type="GO" id="GO:0000976">
    <property type="term" value="F:transcription cis-regulatory region binding"/>
    <property type="evidence" value="ECO:0007669"/>
    <property type="project" value="TreeGrafter"/>
</dbReference>
<protein>
    <submittedName>
        <fullName evidence="5">LacI family transcriptional regulator</fullName>
    </submittedName>
</protein>
<evidence type="ECO:0000259" key="4">
    <source>
        <dbReference type="PROSITE" id="PS50932"/>
    </source>
</evidence>
<dbReference type="InterPro" id="IPR000843">
    <property type="entry name" value="HTH_LacI"/>
</dbReference>
<dbReference type="PANTHER" id="PTHR30146:SF147">
    <property type="entry name" value="HTH-TYPE TRANSCRIPTIONAL REGULATOR DEGA"/>
    <property type="match status" value="1"/>
</dbReference>
<dbReference type="CDD" id="cd01392">
    <property type="entry name" value="HTH_LacI"/>
    <property type="match status" value="1"/>
</dbReference>
<dbReference type="Pfam" id="PF13377">
    <property type="entry name" value="Peripla_BP_3"/>
    <property type="match status" value="1"/>
</dbReference>
<gene>
    <name evidence="5" type="ORF">AFR_19505</name>
</gene>
<dbReference type="GO" id="GO:0003700">
    <property type="term" value="F:DNA-binding transcription factor activity"/>
    <property type="evidence" value="ECO:0007669"/>
    <property type="project" value="TreeGrafter"/>
</dbReference>
<dbReference type="SUPFAM" id="SSF47413">
    <property type="entry name" value="lambda repressor-like DNA-binding domains"/>
    <property type="match status" value="1"/>
</dbReference>
<feature type="domain" description="HTH lacI-type" evidence="4">
    <location>
        <begin position="7"/>
        <end position="61"/>
    </location>
</feature>
<dbReference type="HOGENOM" id="CLU_037628_6_0_11"/>
<evidence type="ECO:0000256" key="1">
    <source>
        <dbReference type="ARBA" id="ARBA00023015"/>
    </source>
</evidence>
<dbReference type="RefSeq" id="WP_023362545.1">
    <property type="nucleotide sequence ID" value="NC_022657.1"/>
</dbReference>
<dbReference type="STRING" id="1246995.AFR_19505"/>
<dbReference type="InterPro" id="IPR046335">
    <property type="entry name" value="LacI/GalR-like_sensor"/>
</dbReference>
<sequence>MAENRAPTIYDVARAAGVAPSTVSRAFSRPGRVSAGTAERIREVARELGYRTNPFARALPTGRTAMIALVVSDVTNPFCSELVQGAQAAAGEGGYTMLLAEARESEPLERALASADGIVLATSRISDETVLTAAGQRPVVVLNRVLPGVPSIISDNARGMRQTVAHLAALGHEHVTYVAGPERSWADGMRRRSLRQAGTEQGIQSRRVGPYPATVEGGARAAVEVVRRPTTAVIAYNDLMAIGLIRALASHGLQVPWDVSVVGFDNIFAAELITPPLTTVAAPLHLLGETAVRHLLAILGGARAESAEPVVLPASLVVRGSTARRRRNSTALTSESFLLSAASPYAEITQS</sequence>
<proteinExistence type="predicted"/>
<keyword evidence="1" id="KW-0805">Transcription regulation</keyword>
<keyword evidence="3" id="KW-0804">Transcription</keyword>
<dbReference type="CDD" id="cd06267">
    <property type="entry name" value="PBP1_LacI_sugar_binding-like"/>
    <property type="match status" value="1"/>
</dbReference>
<dbReference type="InterPro" id="IPR028082">
    <property type="entry name" value="Peripla_BP_I"/>
</dbReference>
<dbReference type="SUPFAM" id="SSF53822">
    <property type="entry name" value="Periplasmic binding protein-like I"/>
    <property type="match status" value="1"/>
</dbReference>
<dbReference type="AlphaFoldDB" id="U5VYX8"/>
<dbReference type="Gene3D" id="1.10.260.40">
    <property type="entry name" value="lambda repressor-like DNA-binding domains"/>
    <property type="match status" value="1"/>
</dbReference>
<accession>U5VYX8</accession>
<evidence type="ECO:0000256" key="2">
    <source>
        <dbReference type="ARBA" id="ARBA00023125"/>
    </source>
</evidence>
<reference evidence="5 6" key="1">
    <citation type="journal article" date="2014" name="J. Biotechnol.">
        <title>Complete genome sequence of the actinobacterium Actinoplanes friuliensis HAG 010964, producer of the lipopeptide antibiotic friulimycin.</title>
        <authorList>
            <person name="Ruckert C."/>
            <person name="Szczepanowski R."/>
            <person name="Albersmeier A."/>
            <person name="Goesmann A."/>
            <person name="Fischer N."/>
            <person name="Steinkamper A."/>
            <person name="Puhler A."/>
            <person name="Biener R."/>
            <person name="Schwartz D."/>
            <person name="Kalinowski J."/>
        </authorList>
    </citation>
    <scope>NUCLEOTIDE SEQUENCE [LARGE SCALE GENOMIC DNA]</scope>
    <source>
        <strain evidence="5 6">DSM 7358</strain>
    </source>
</reference>
<keyword evidence="2" id="KW-0238">DNA-binding</keyword>
<dbReference type="EMBL" id="CP006272">
    <property type="protein sequence ID" value="AGZ42173.1"/>
    <property type="molecule type" value="Genomic_DNA"/>
</dbReference>